<sequence>MLYNLESMAPVPMTPPPFLLLKSPKHVLLFFSFSLYLLIDEYTQKLVTTLMTPGAKDGDGDGGPRRFAYNIDAAREQEMHLYLPYWGFSDSEKFAQQSVGHGPNVSRDTVLTVFAQLASLRLDASRAIISLFDRNTQYVVAEATPHLGLRSPKSGQRSDCLWRGVQRLPRENIPMCDNAMQMFTKEKADMFLVPDLKADPRFQSHESVTGPPYSRFYVSVPIESPDSYIIGSIAVLDDKPHESLTDEQSHFLKELSLTVMDHLLSQRAMREEHREEKMVRALGLFVQGKSDLSEGIDSRRGGKNKMDHVNEKLEQLKLSSGKGSQEGEGRGRSSEISEDITVDKEVEDADQTRSRSPIHKFKHDESVSAQSQDEKVGNDQRPALSPTTSHLQKSLAPSNVQSVLNRASCLMDQALDVEGAMFIDATVYARRQMIGSDGGNQEEPDESTLEQEWLKYDDDDVNGPKSLVLGYSTSLTSSRDDSEQASHYVSLPGSFVTSLIDRYPRGKIFHIEKDGSVALSYEGLADEVSQMYVGGSKTIREGSPKGKYLRQETLEIKQLHKILPEARCIAIYPVWDFQRSRWFTVNLVWSNDPGRVLSEPKDLTYMAAFSNSVMAEVSRMDLEAADRAKSDFISSISHELRSPLHGVLGTVELLQETATTFTQRGLVETVYSCGRTLLDTLNHLLDYAKINTLTTGQSPDQEDQQVASSKPNVAVPGQVQDEDLSALVQEVVEGLLAGAEFYNRETDTTRERTGKDTRRASTSAPMGSEERRLMTIVDVEWHDDWRYPVYAGAWRRVVMNLFGNAMKYTQSGYIRLFMKKDTMKSSDNKSVPAVCITISDSGRGMSQDFLLHHLYIPFLQEDTQAPGLGVGLHLVHQIVKSLNGRIDFRSEVGKGTSVDVILPIPEPKPAPPLHSPYVDLHERLKGKTVSFFTQSITRDNLGIRAEVFDEIRSTLSRMVSEWFGLRVLSQDELQEQEADFLIVTEHEYRSLVHQSTESDVRSLVKSKTSYPLIVLSSQASSWKVVKESDQDRALFLPQPVSPKTLATVLEHCLDQQGTQNNSTSRVDDPSSESPLEDSHQTVDRESEAVEDKAAETQASEENGKPTKKVLLVEDNHVNLKIIETCVKNAGLTYQSATNGLQALEKFKGERFDAVVMDISMPVMDGLTATREMRHFEKSAGQPRTAIIILTAVLSADMQQEAQVSGVDKFLTKPTPLKKLRELLLDLPQQ</sequence>
<keyword evidence="3 6" id="KW-0597">Phosphoprotein</keyword>
<dbReference type="CDD" id="cd00082">
    <property type="entry name" value="HisKA"/>
    <property type="match status" value="1"/>
</dbReference>
<comment type="catalytic activity">
    <reaction evidence="1">
        <text>ATP + protein L-histidine = ADP + protein N-phospho-L-histidine.</text>
        <dbReference type="EC" id="2.7.13.3"/>
    </reaction>
</comment>
<feature type="region of interest" description="Disordered" evidence="7">
    <location>
        <begin position="313"/>
        <end position="396"/>
    </location>
</feature>
<dbReference type="Proteomes" id="UP000190744">
    <property type="component" value="Unassembled WGS sequence"/>
</dbReference>
<dbReference type="PANTHER" id="PTHR43047:SF74">
    <property type="entry name" value="HISTIDINE KINASE-RELATED"/>
    <property type="match status" value="1"/>
</dbReference>
<dbReference type="InterPro" id="IPR005467">
    <property type="entry name" value="His_kinase_dom"/>
</dbReference>
<dbReference type="Gene3D" id="3.30.565.10">
    <property type="entry name" value="Histidine kinase-like ATPase, C-terminal domain"/>
    <property type="match status" value="1"/>
</dbReference>
<dbReference type="InterPro" id="IPR011006">
    <property type="entry name" value="CheY-like_superfamily"/>
</dbReference>
<keyword evidence="5 10" id="KW-0418">Kinase</keyword>
<dbReference type="Gene3D" id="1.10.287.130">
    <property type="match status" value="1"/>
</dbReference>
<feature type="domain" description="Response regulatory" evidence="9">
    <location>
        <begin position="1108"/>
        <end position="1227"/>
    </location>
</feature>
<dbReference type="Pfam" id="PF01590">
    <property type="entry name" value="GAF"/>
    <property type="match status" value="1"/>
</dbReference>
<dbReference type="InterPro" id="IPR003661">
    <property type="entry name" value="HisK_dim/P_dom"/>
</dbReference>
<name>A0A1S9S0A7_PENBI</name>
<dbReference type="GO" id="GO:0009927">
    <property type="term" value="F:histidine phosphotransfer kinase activity"/>
    <property type="evidence" value="ECO:0007669"/>
    <property type="project" value="TreeGrafter"/>
</dbReference>
<dbReference type="Pfam" id="PF00512">
    <property type="entry name" value="HisKA"/>
    <property type="match status" value="1"/>
</dbReference>
<evidence type="ECO:0000256" key="3">
    <source>
        <dbReference type="ARBA" id="ARBA00022553"/>
    </source>
</evidence>
<dbReference type="FunFam" id="3.30.450.40:FF:000083">
    <property type="entry name" value="Sensor histidine kinase/response regulator, putative (AFU_orthologue AFUA_4G00660)"/>
    <property type="match status" value="1"/>
</dbReference>
<feature type="compositionally biased region" description="Basic and acidic residues" evidence="7">
    <location>
        <begin position="743"/>
        <end position="759"/>
    </location>
</feature>
<dbReference type="PROSITE" id="PS50109">
    <property type="entry name" value="HIS_KIN"/>
    <property type="match status" value="1"/>
</dbReference>
<evidence type="ECO:0000256" key="4">
    <source>
        <dbReference type="ARBA" id="ARBA00022679"/>
    </source>
</evidence>
<feature type="compositionally biased region" description="Basic and acidic residues" evidence="7">
    <location>
        <begin position="325"/>
        <end position="335"/>
    </location>
</feature>
<feature type="region of interest" description="Disordered" evidence="7">
    <location>
        <begin position="743"/>
        <end position="767"/>
    </location>
</feature>
<dbReference type="EC" id="2.7.13.3" evidence="2"/>
<dbReference type="SUPFAM" id="SSF55781">
    <property type="entry name" value="GAF domain-like"/>
    <property type="match status" value="1"/>
</dbReference>
<evidence type="ECO:0000256" key="1">
    <source>
        <dbReference type="ARBA" id="ARBA00000085"/>
    </source>
</evidence>
<dbReference type="InterPro" id="IPR001789">
    <property type="entry name" value="Sig_transdc_resp-reg_receiver"/>
</dbReference>
<reference evidence="11" key="1">
    <citation type="submission" date="2015-09" db="EMBL/GenBank/DDBJ databases">
        <authorList>
            <person name="Fill T.P."/>
            <person name="Baretta J.F."/>
            <person name="de Almeida L.G."/>
            <person name="Rocha M."/>
            <person name="de Souza D.H."/>
            <person name="Malavazi I."/>
            <person name="Cerdeira L.T."/>
            <person name="Hong H."/>
            <person name="Samborskyy M."/>
            <person name="de Vasconcelos A.T."/>
            <person name="Leadlay P."/>
            <person name="Rodrigues-Filho E."/>
        </authorList>
    </citation>
    <scope>NUCLEOTIDE SEQUENCE [LARGE SCALE GENOMIC DNA]</scope>
    <source>
        <strain evidence="11">LaBioMMi 136</strain>
    </source>
</reference>
<dbReference type="InterPro" id="IPR003018">
    <property type="entry name" value="GAF"/>
</dbReference>
<dbReference type="SMART" id="SM00387">
    <property type="entry name" value="HATPase_c"/>
    <property type="match status" value="1"/>
</dbReference>
<keyword evidence="4" id="KW-0808">Transferase</keyword>
<dbReference type="InterPro" id="IPR029016">
    <property type="entry name" value="GAF-like_dom_sf"/>
</dbReference>
<dbReference type="FunFam" id="1.10.287.130:FF:000023">
    <property type="entry name" value="Sensor histidine kinase/response regulator, putative"/>
    <property type="match status" value="1"/>
</dbReference>
<evidence type="ECO:0000256" key="2">
    <source>
        <dbReference type="ARBA" id="ARBA00012438"/>
    </source>
</evidence>
<feature type="compositionally biased region" description="Acidic residues" evidence="7">
    <location>
        <begin position="336"/>
        <end position="349"/>
    </location>
</feature>
<feature type="region of interest" description="Disordered" evidence="7">
    <location>
        <begin position="1056"/>
        <end position="1107"/>
    </location>
</feature>
<evidence type="ECO:0000256" key="7">
    <source>
        <dbReference type="SAM" id="MobiDB-lite"/>
    </source>
</evidence>
<dbReference type="PRINTS" id="PR00344">
    <property type="entry name" value="BCTRLSENSOR"/>
</dbReference>
<evidence type="ECO:0000256" key="6">
    <source>
        <dbReference type="PROSITE-ProRule" id="PRU00169"/>
    </source>
</evidence>
<evidence type="ECO:0000313" key="11">
    <source>
        <dbReference type="Proteomes" id="UP000190744"/>
    </source>
</evidence>
<dbReference type="InterPro" id="IPR004358">
    <property type="entry name" value="Sig_transdc_His_kin-like_C"/>
</dbReference>
<evidence type="ECO:0000259" key="8">
    <source>
        <dbReference type="PROSITE" id="PS50109"/>
    </source>
</evidence>
<proteinExistence type="predicted"/>
<dbReference type="Pfam" id="PF02518">
    <property type="entry name" value="HATPase_c"/>
    <property type="match status" value="1"/>
</dbReference>
<dbReference type="PROSITE" id="PS50110">
    <property type="entry name" value="RESPONSE_REGULATORY"/>
    <property type="match status" value="1"/>
</dbReference>
<evidence type="ECO:0000313" key="10">
    <source>
        <dbReference type="EMBL" id="OOQ91224.1"/>
    </source>
</evidence>
<feature type="compositionally biased region" description="Basic and acidic residues" evidence="7">
    <location>
        <begin position="1076"/>
        <end position="1094"/>
    </location>
</feature>
<dbReference type="Pfam" id="PF00072">
    <property type="entry name" value="Response_reg"/>
    <property type="match status" value="1"/>
</dbReference>
<evidence type="ECO:0000256" key="5">
    <source>
        <dbReference type="ARBA" id="ARBA00022777"/>
    </source>
</evidence>
<feature type="compositionally biased region" description="Basic and acidic residues" evidence="7">
    <location>
        <begin position="362"/>
        <end position="378"/>
    </location>
</feature>
<feature type="compositionally biased region" description="Polar residues" evidence="7">
    <location>
        <begin position="385"/>
        <end position="396"/>
    </location>
</feature>
<feature type="domain" description="Histidine kinase" evidence="8">
    <location>
        <begin position="635"/>
        <end position="906"/>
    </location>
</feature>
<dbReference type="GO" id="GO:0005886">
    <property type="term" value="C:plasma membrane"/>
    <property type="evidence" value="ECO:0007669"/>
    <property type="project" value="TreeGrafter"/>
</dbReference>
<feature type="modified residue" description="4-aspartylphosphate" evidence="6">
    <location>
        <position position="1157"/>
    </location>
</feature>
<dbReference type="EMBL" id="LJBN01000013">
    <property type="protein sequence ID" value="OOQ91224.1"/>
    <property type="molecule type" value="Genomic_DNA"/>
</dbReference>
<dbReference type="SUPFAM" id="SSF55874">
    <property type="entry name" value="ATPase domain of HSP90 chaperone/DNA topoisomerase II/histidine kinase"/>
    <property type="match status" value="1"/>
</dbReference>
<dbReference type="SMART" id="SM00065">
    <property type="entry name" value="GAF"/>
    <property type="match status" value="1"/>
</dbReference>
<dbReference type="SUPFAM" id="SSF52172">
    <property type="entry name" value="CheY-like"/>
    <property type="match status" value="1"/>
</dbReference>
<dbReference type="Gene3D" id="3.40.50.2300">
    <property type="match status" value="1"/>
</dbReference>
<dbReference type="PANTHER" id="PTHR43047">
    <property type="entry name" value="TWO-COMPONENT HISTIDINE PROTEIN KINASE"/>
    <property type="match status" value="1"/>
</dbReference>
<dbReference type="SMART" id="SM00448">
    <property type="entry name" value="REC"/>
    <property type="match status" value="1"/>
</dbReference>
<dbReference type="SMART" id="SM00388">
    <property type="entry name" value="HisKA"/>
    <property type="match status" value="1"/>
</dbReference>
<accession>A0A1S9S0A7</accession>
<dbReference type="InterPro" id="IPR003594">
    <property type="entry name" value="HATPase_dom"/>
</dbReference>
<dbReference type="CDD" id="cd17546">
    <property type="entry name" value="REC_hyHK_CKI1_RcsC-like"/>
    <property type="match status" value="1"/>
</dbReference>
<gene>
    <name evidence="10" type="ORF">PEBR_01460</name>
</gene>
<dbReference type="InterPro" id="IPR036890">
    <property type="entry name" value="HATPase_C_sf"/>
</dbReference>
<dbReference type="Gene3D" id="3.30.450.40">
    <property type="match status" value="1"/>
</dbReference>
<comment type="caution">
    <text evidence="10">The sequence shown here is derived from an EMBL/GenBank/DDBJ whole genome shotgun (WGS) entry which is preliminary data.</text>
</comment>
<dbReference type="GO" id="GO:0000155">
    <property type="term" value="F:phosphorelay sensor kinase activity"/>
    <property type="evidence" value="ECO:0007669"/>
    <property type="project" value="InterPro"/>
</dbReference>
<dbReference type="SUPFAM" id="SSF47384">
    <property type="entry name" value="Homodimeric domain of signal transducing histidine kinase"/>
    <property type="match status" value="1"/>
</dbReference>
<dbReference type="AlphaFoldDB" id="A0A1S9S0A7"/>
<dbReference type="InterPro" id="IPR036097">
    <property type="entry name" value="HisK_dim/P_sf"/>
</dbReference>
<organism evidence="10 11">
    <name type="scientific">Penicillium brasilianum</name>
    <dbReference type="NCBI Taxonomy" id="104259"/>
    <lineage>
        <taxon>Eukaryota</taxon>
        <taxon>Fungi</taxon>
        <taxon>Dikarya</taxon>
        <taxon>Ascomycota</taxon>
        <taxon>Pezizomycotina</taxon>
        <taxon>Eurotiomycetes</taxon>
        <taxon>Eurotiomycetidae</taxon>
        <taxon>Eurotiales</taxon>
        <taxon>Aspergillaceae</taxon>
        <taxon>Penicillium</taxon>
    </lineage>
</organism>
<protein>
    <recommendedName>
        <fullName evidence="2">histidine kinase</fullName>
        <ecNumber evidence="2">2.7.13.3</ecNumber>
    </recommendedName>
</protein>
<evidence type="ECO:0000259" key="9">
    <source>
        <dbReference type="PROSITE" id="PS50110"/>
    </source>
</evidence>